<dbReference type="PANTHER" id="PTHR11685">
    <property type="entry name" value="RBR FAMILY RING FINGER AND IBR DOMAIN-CONTAINING"/>
    <property type="match status" value="1"/>
</dbReference>
<evidence type="ECO:0000256" key="2">
    <source>
        <dbReference type="ARBA" id="ARBA00001947"/>
    </source>
</evidence>
<evidence type="ECO:0000259" key="17">
    <source>
        <dbReference type="PROSITE" id="PS51873"/>
    </source>
</evidence>
<dbReference type="EC" id="2.3.2.31" evidence="6"/>
<accession>A0A8K0HMQ5</accession>
<feature type="domain" description="RING-type" evidence="16">
    <location>
        <begin position="320"/>
        <end position="364"/>
    </location>
</feature>
<name>A0A8K0HMQ5_9ROSA</name>
<keyword evidence="12" id="KW-0862">Zinc</keyword>
<keyword evidence="11" id="KW-0833">Ubl conjugation pathway</keyword>
<dbReference type="GO" id="GO:0061630">
    <property type="term" value="F:ubiquitin protein ligase activity"/>
    <property type="evidence" value="ECO:0007669"/>
    <property type="project" value="UniProtKB-EC"/>
</dbReference>
<evidence type="ECO:0000313" key="19">
    <source>
        <dbReference type="Proteomes" id="UP000796880"/>
    </source>
</evidence>
<evidence type="ECO:0000256" key="1">
    <source>
        <dbReference type="ARBA" id="ARBA00001798"/>
    </source>
</evidence>
<dbReference type="FunFam" id="3.30.40.10:FF:000230">
    <property type="entry name" value="RBR-type E3 ubiquitin transferase"/>
    <property type="match status" value="1"/>
</dbReference>
<feature type="compositionally biased region" description="Low complexity" evidence="15">
    <location>
        <begin position="65"/>
        <end position="75"/>
    </location>
</feature>
<evidence type="ECO:0000256" key="4">
    <source>
        <dbReference type="ARBA" id="ARBA00004906"/>
    </source>
</evidence>
<comment type="caution">
    <text evidence="18">The sequence shown here is derived from an EMBL/GenBank/DDBJ whole genome shotgun (WGS) entry which is preliminary data.</text>
</comment>
<protein>
    <recommendedName>
        <fullName evidence="6">RBR-type E3 ubiquitin transferase</fullName>
        <ecNumber evidence="6">2.3.2.31</ecNumber>
    </recommendedName>
</protein>
<evidence type="ECO:0000256" key="3">
    <source>
        <dbReference type="ARBA" id="ARBA00003976"/>
    </source>
</evidence>
<dbReference type="CDD" id="cd22584">
    <property type="entry name" value="Rcat_RBR_unk"/>
    <property type="match status" value="1"/>
</dbReference>
<evidence type="ECO:0000256" key="12">
    <source>
        <dbReference type="ARBA" id="ARBA00022833"/>
    </source>
</evidence>
<dbReference type="InterPro" id="IPR017907">
    <property type="entry name" value="Znf_RING_CS"/>
</dbReference>
<feature type="domain" description="RING-type" evidence="16">
    <location>
        <begin position="489"/>
        <end position="534"/>
    </location>
</feature>
<dbReference type="InterPro" id="IPR001841">
    <property type="entry name" value="Znf_RING"/>
</dbReference>
<gene>
    <name evidence="18" type="ORF">FNV43_RR05497</name>
</gene>
<dbReference type="InterPro" id="IPR002867">
    <property type="entry name" value="IBR_dom"/>
</dbReference>
<comment type="cofactor">
    <cofactor evidence="2">
        <name>Zn(2+)</name>
        <dbReference type="ChEBI" id="CHEBI:29105"/>
    </cofactor>
</comment>
<dbReference type="FunFam" id="3.30.420.10:FF:000076">
    <property type="entry name" value="RBR-type E3 ubiquitin transferase"/>
    <property type="match status" value="1"/>
</dbReference>
<dbReference type="Gene3D" id="3.30.40.10">
    <property type="entry name" value="Zinc/RING finger domain, C3HC4 (zinc finger)"/>
    <property type="match status" value="1"/>
</dbReference>
<feature type="region of interest" description="Disordered" evidence="15">
    <location>
        <begin position="540"/>
        <end position="573"/>
    </location>
</feature>
<dbReference type="GO" id="GO:0008270">
    <property type="term" value="F:zinc ion binding"/>
    <property type="evidence" value="ECO:0007669"/>
    <property type="project" value="UniProtKB-KW"/>
</dbReference>
<dbReference type="CDD" id="cd22582">
    <property type="entry name" value="BRcat_RBR_unk"/>
    <property type="match status" value="1"/>
</dbReference>
<comment type="similarity">
    <text evidence="5">Belongs to the RBR family. Ariadne subfamily.</text>
</comment>
<comment type="catalytic activity">
    <reaction evidence="1">
        <text>[E2 ubiquitin-conjugating enzyme]-S-ubiquitinyl-L-cysteine + [acceptor protein]-L-lysine = [E2 ubiquitin-conjugating enzyme]-L-cysteine + [acceptor protein]-N(6)-ubiquitinyl-L-lysine.</text>
        <dbReference type="EC" id="2.3.2.31"/>
    </reaction>
</comment>
<evidence type="ECO:0000256" key="11">
    <source>
        <dbReference type="ARBA" id="ARBA00022786"/>
    </source>
</evidence>
<sequence>MAAGRSTPARPLNDDYYYDDDDDDDDLHSLVSEQQRELMNARVLESDLDLAFHLQLQEALTASLAHRPSSSSAPDSDPHPPRNDDVKGFATFQSEELSRLEQELKDREQSEIETRKMREDLCRRIHDQKVAREILKIPEEDWKDWGDNFEKPFGEGSSKGTSFDSECNFRLYFKGLVSEEKVGDKKNMLGIGVAICDPRDNLIFEVRKPLIANGQSKTGAEAKALIEGLNAALALELKRIVFYCDYYPLFQFVNGIWPARQRKIEMLINQVKNLQKKFTYCESKLVPRNSIKFAFKLARDAIVSQTTAEHSGCKNLNETCVICFEDTDTSQIFSVDGCLHRYCFSCMKQHVEVKLLHGMLPKCPSEGCKSELNVESCGKFLTPKCMETMRQRIKEASTPVSERVYCAYPRCSVLMSKTELLEYSKKYLMNVDRSGARRCMKCNNLFCIYCKVPWHNNMTCSEYKRSNPNPPPEETRLKSLATTNLWRQCTKCNHMIELAEGCYHMTCRCGHEFCYNCGAEWKNKKATCSCPLWEERNILHDDDEDEDDEVDDEEFEEEEEDDDYFDSDSDYYF</sequence>
<keyword evidence="7" id="KW-0808">Transferase</keyword>
<dbReference type="SUPFAM" id="SSF53098">
    <property type="entry name" value="Ribonuclease H-like"/>
    <property type="match status" value="1"/>
</dbReference>
<evidence type="ECO:0000256" key="6">
    <source>
        <dbReference type="ARBA" id="ARBA00012251"/>
    </source>
</evidence>
<dbReference type="Gene3D" id="1.20.120.1750">
    <property type="match status" value="1"/>
</dbReference>
<reference evidence="18" key="1">
    <citation type="submission" date="2020-03" db="EMBL/GenBank/DDBJ databases">
        <title>A high-quality chromosome-level genome assembly of a woody plant with both climbing and erect habits, Rhamnella rubrinervis.</title>
        <authorList>
            <person name="Lu Z."/>
            <person name="Yang Y."/>
            <person name="Zhu X."/>
            <person name="Sun Y."/>
        </authorList>
    </citation>
    <scope>NUCLEOTIDE SEQUENCE</scope>
    <source>
        <strain evidence="18">BYM</strain>
        <tissue evidence="18">Leaf</tissue>
    </source>
</reference>
<keyword evidence="9" id="KW-0677">Repeat</keyword>
<dbReference type="GO" id="GO:0003676">
    <property type="term" value="F:nucleic acid binding"/>
    <property type="evidence" value="ECO:0007669"/>
    <property type="project" value="InterPro"/>
</dbReference>
<dbReference type="EMBL" id="VOIH02000002">
    <property type="protein sequence ID" value="KAF3455049.1"/>
    <property type="molecule type" value="Genomic_DNA"/>
</dbReference>
<feature type="region of interest" description="Disordered" evidence="15">
    <location>
        <begin position="63"/>
        <end position="87"/>
    </location>
</feature>
<dbReference type="InterPro" id="IPR002156">
    <property type="entry name" value="RNaseH_domain"/>
</dbReference>
<feature type="region of interest" description="Disordered" evidence="15">
    <location>
        <begin position="1"/>
        <end position="27"/>
    </location>
</feature>
<evidence type="ECO:0000256" key="13">
    <source>
        <dbReference type="PROSITE-ProRule" id="PRU00175"/>
    </source>
</evidence>
<keyword evidence="8" id="KW-0479">Metal-binding</keyword>
<dbReference type="FunFam" id="1.20.120.1750:FF:000019">
    <property type="entry name" value="RBR-type E3 ubiquitin transferase"/>
    <property type="match status" value="1"/>
</dbReference>
<dbReference type="Pfam" id="PF22191">
    <property type="entry name" value="IBR_1"/>
    <property type="match status" value="1"/>
</dbReference>
<dbReference type="GO" id="GO:0004523">
    <property type="term" value="F:RNA-DNA hybrid ribonuclease activity"/>
    <property type="evidence" value="ECO:0007669"/>
    <property type="project" value="InterPro"/>
</dbReference>
<feature type="compositionally biased region" description="Acidic residues" evidence="15">
    <location>
        <begin position="16"/>
        <end position="26"/>
    </location>
</feature>
<evidence type="ECO:0000256" key="8">
    <source>
        <dbReference type="ARBA" id="ARBA00022723"/>
    </source>
</evidence>
<comment type="pathway">
    <text evidence="4">Protein modification; protein ubiquitination.</text>
</comment>
<dbReference type="Gene3D" id="3.30.420.10">
    <property type="entry name" value="Ribonuclease H-like superfamily/Ribonuclease H"/>
    <property type="match status" value="1"/>
</dbReference>
<dbReference type="PROSITE" id="PS50089">
    <property type="entry name" value="ZF_RING_2"/>
    <property type="match status" value="2"/>
</dbReference>
<dbReference type="GO" id="GO:0016567">
    <property type="term" value="P:protein ubiquitination"/>
    <property type="evidence" value="ECO:0007669"/>
    <property type="project" value="UniProtKB-UniPathway"/>
</dbReference>
<dbReference type="InterPro" id="IPR018957">
    <property type="entry name" value="Znf_C3HC4_RING-type"/>
</dbReference>
<keyword evidence="10 13" id="KW-0863">Zinc-finger</keyword>
<evidence type="ECO:0000256" key="5">
    <source>
        <dbReference type="ARBA" id="ARBA00005884"/>
    </source>
</evidence>
<keyword evidence="14" id="KW-0175">Coiled coil</keyword>
<dbReference type="Proteomes" id="UP000796880">
    <property type="component" value="Unassembled WGS sequence"/>
</dbReference>
<dbReference type="InterPro" id="IPR012337">
    <property type="entry name" value="RNaseH-like_sf"/>
</dbReference>
<evidence type="ECO:0000313" key="18">
    <source>
        <dbReference type="EMBL" id="KAF3455049.1"/>
    </source>
</evidence>
<evidence type="ECO:0000256" key="9">
    <source>
        <dbReference type="ARBA" id="ARBA00022737"/>
    </source>
</evidence>
<feature type="domain" description="RING-type" evidence="17">
    <location>
        <begin position="316"/>
        <end position="534"/>
    </location>
</feature>
<comment type="function">
    <text evidence="3">Might act as an E3 ubiquitin-protein ligase, or as part of E3 complex, which accepts ubiquitin from specific E2 ubiquitin-conjugating enzymes and then transfers it to substrates.</text>
</comment>
<organism evidence="18 19">
    <name type="scientific">Rhamnella rubrinervis</name>
    <dbReference type="NCBI Taxonomy" id="2594499"/>
    <lineage>
        <taxon>Eukaryota</taxon>
        <taxon>Viridiplantae</taxon>
        <taxon>Streptophyta</taxon>
        <taxon>Embryophyta</taxon>
        <taxon>Tracheophyta</taxon>
        <taxon>Spermatophyta</taxon>
        <taxon>Magnoliopsida</taxon>
        <taxon>eudicotyledons</taxon>
        <taxon>Gunneridae</taxon>
        <taxon>Pentapetalae</taxon>
        <taxon>rosids</taxon>
        <taxon>fabids</taxon>
        <taxon>Rosales</taxon>
        <taxon>Rhamnaceae</taxon>
        <taxon>rhamnoid group</taxon>
        <taxon>Rhamneae</taxon>
        <taxon>Rhamnella</taxon>
    </lineage>
</organism>
<dbReference type="PROSITE" id="PS51873">
    <property type="entry name" value="TRIAD"/>
    <property type="match status" value="1"/>
</dbReference>
<dbReference type="Pfam" id="PF01485">
    <property type="entry name" value="IBR"/>
    <property type="match status" value="1"/>
</dbReference>
<dbReference type="InterPro" id="IPR044066">
    <property type="entry name" value="TRIAD_supradom"/>
</dbReference>
<dbReference type="AlphaFoldDB" id="A0A8K0HMQ5"/>
<dbReference type="Pfam" id="PF00097">
    <property type="entry name" value="zf-C3HC4"/>
    <property type="match status" value="1"/>
</dbReference>
<dbReference type="SUPFAM" id="SSF57850">
    <property type="entry name" value="RING/U-box"/>
    <property type="match status" value="2"/>
</dbReference>
<dbReference type="InterPro" id="IPR013083">
    <property type="entry name" value="Znf_RING/FYVE/PHD"/>
</dbReference>
<evidence type="ECO:0000256" key="7">
    <source>
        <dbReference type="ARBA" id="ARBA00022679"/>
    </source>
</evidence>
<evidence type="ECO:0000256" key="15">
    <source>
        <dbReference type="SAM" id="MobiDB-lite"/>
    </source>
</evidence>
<dbReference type="Pfam" id="PF13456">
    <property type="entry name" value="RVT_3"/>
    <property type="match status" value="1"/>
</dbReference>
<dbReference type="PROSITE" id="PS00518">
    <property type="entry name" value="ZF_RING_1"/>
    <property type="match status" value="1"/>
</dbReference>
<dbReference type="SMART" id="SM00647">
    <property type="entry name" value="IBR"/>
    <property type="match status" value="2"/>
</dbReference>
<proteinExistence type="inferred from homology"/>
<evidence type="ECO:0000256" key="14">
    <source>
        <dbReference type="SAM" id="Coils"/>
    </source>
</evidence>
<dbReference type="OrthoDB" id="9977870at2759"/>
<dbReference type="UniPathway" id="UPA00143"/>
<dbReference type="InterPro" id="IPR031127">
    <property type="entry name" value="E3_UB_ligase_RBR"/>
</dbReference>
<feature type="coiled-coil region" evidence="14">
    <location>
        <begin position="90"/>
        <end position="120"/>
    </location>
</feature>
<feature type="compositionally biased region" description="Acidic residues" evidence="15">
    <location>
        <begin position="541"/>
        <end position="573"/>
    </location>
</feature>
<feature type="compositionally biased region" description="Basic and acidic residues" evidence="15">
    <location>
        <begin position="76"/>
        <end position="87"/>
    </location>
</feature>
<evidence type="ECO:0000259" key="16">
    <source>
        <dbReference type="PROSITE" id="PS50089"/>
    </source>
</evidence>
<dbReference type="InterPro" id="IPR036397">
    <property type="entry name" value="RNaseH_sf"/>
</dbReference>
<keyword evidence="19" id="KW-1185">Reference proteome</keyword>
<evidence type="ECO:0000256" key="10">
    <source>
        <dbReference type="ARBA" id="ARBA00022771"/>
    </source>
</evidence>